<dbReference type="EMBL" id="CP025430">
    <property type="protein sequence ID" value="AUH63387.1"/>
    <property type="molecule type" value="Genomic_DNA"/>
</dbReference>
<name>A0A2H5EVS0_9RHOB</name>
<dbReference type="RefSeq" id="WP_101751429.1">
    <property type="nucleotide sequence ID" value="NZ_CP025430.1"/>
</dbReference>
<evidence type="ECO:0000313" key="6">
    <source>
        <dbReference type="EMBL" id="AUH63387.1"/>
    </source>
</evidence>
<dbReference type="SUPFAM" id="SSF46626">
    <property type="entry name" value="Cytochrome c"/>
    <property type="match status" value="2"/>
</dbReference>
<dbReference type="Proteomes" id="UP000234530">
    <property type="component" value="Chromosome"/>
</dbReference>
<dbReference type="Pfam" id="PF14930">
    <property type="entry name" value="Qn_am_d_aII"/>
    <property type="match status" value="1"/>
</dbReference>
<evidence type="ECO:0000259" key="4">
    <source>
        <dbReference type="Pfam" id="PF09100"/>
    </source>
</evidence>
<feature type="signal peptide" evidence="1">
    <location>
        <begin position="1"/>
        <end position="23"/>
    </location>
</feature>
<dbReference type="Pfam" id="PF09099">
    <property type="entry name" value="Qn_am_d_aIII"/>
    <property type="match status" value="1"/>
</dbReference>
<dbReference type="Pfam" id="PF09098">
    <property type="entry name" value="Dehyd-heme_bind"/>
    <property type="match status" value="1"/>
</dbReference>
<dbReference type="InterPro" id="IPR036909">
    <property type="entry name" value="Cyt_c-like_dom_sf"/>
</dbReference>
<dbReference type="InterPro" id="IPR036718">
    <property type="entry name" value="H-AmDH_asu_dom2_sf"/>
</dbReference>
<evidence type="ECO:0000259" key="5">
    <source>
        <dbReference type="Pfam" id="PF14930"/>
    </source>
</evidence>
<evidence type="ECO:0000256" key="1">
    <source>
        <dbReference type="SAM" id="SignalP"/>
    </source>
</evidence>
<dbReference type="SUPFAM" id="SSF69298">
    <property type="entry name" value="Quinohemoprotein amine dehydrogenase A chain, domain 3"/>
    <property type="match status" value="1"/>
</dbReference>
<keyword evidence="7" id="KW-1185">Reference proteome</keyword>
<dbReference type="Pfam" id="PF09100">
    <property type="entry name" value="Qn_am_d_aIV"/>
    <property type="match status" value="1"/>
</dbReference>
<dbReference type="OrthoDB" id="5345472at2"/>
<dbReference type="InterPro" id="IPR015183">
    <property type="entry name" value="QH-AmDH_asu_dom_III"/>
</dbReference>
<organism evidence="6 7">
    <name type="scientific">Paracoccus zhejiangensis</name>
    <dbReference type="NCBI Taxonomy" id="1077935"/>
    <lineage>
        <taxon>Bacteria</taxon>
        <taxon>Pseudomonadati</taxon>
        <taxon>Pseudomonadota</taxon>
        <taxon>Alphaproteobacteria</taxon>
        <taxon>Rhodobacterales</taxon>
        <taxon>Paracoccaceae</taxon>
        <taxon>Paracoccus</taxon>
    </lineage>
</organism>
<feature type="domain" description="Quinohemoprotein amine dehydrogenase alpha subunit" evidence="3">
    <location>
        <begin position="301"/>
        <end position="379"/>
    </location>
</feature>
<dbReference type="KEGG" id="pzh:CX676_03775"/>
<keyword evidence="1" id="KW-0732">Signal</keyword>
<dbReference type="Gene3D" id="1.10.760.10">
    <property type="entry name" value="Cytochrome c-like domain"/>
    <property type="match status" value="1"/>
</dbReference>
<dbReference type="InterPro" id="IPR015184">
    <property type="entry name" value="QH-AmDH_asu_dom_IV"/>
</dbReference>
<dbReference type="InterPro" id="IPR015182">
    <property type="entry name" value="QH-AmDH_asu_heme-bd_dom"/>
</dbReference>
<feature type="domain" description="Quinohemoprotein amine dehydrogenase alpha subunit" evidence="5">
    <location>
        <begin position="195"/>
        <end position="296"/>
    </location>
</feature>
<dbReference type="GO" id="GO:0020037">
    <property type="term" value="F:heme binding"/>
    <property type="evidence" value="ECO:0007669"/>
    <property type="project" value="InterPro"/>
</dbReference>
<dbReference type="InterPro" id="IPR014756">
    <property type="entry name" value="Ig_E-set"/>
</dbReference>
<proteinExistence type="predicted"/>
<dbReference type="InterPro" id="IPR009111">
    <property type="entry name" value="QH-AmDH_asu_dom2"/>
</dbReference>
<evidence type="ECO:0000313" key="7">
    <source>
        <dbReference type="Proteomes" id="UP000234530"/>
    </source>
</evidence>
<evidence type="ECO:0000259" key="3">
    <source>
        <dbReference type="Pfam" id="PF09099"/>
    </source>
</evidence>
<feature type="domain" description="Quinohemoprotein amine dehydrogenase alpha subunit" evidence="4">
    <location>
        <begin position="385"/>
        <end position="517"/>
    </location>
</feature>
<feature type="domain" description="Quinohemoprotein amine dehydrogenase alpha subunit haem binding" evidence="2">
    <location>
        <begin position="25"/>
        <end position="187"/>
    </location>
</feature>
<dbReference type="InterPro" id="IPR023887">
    <property type="entry name" value="QH-AmDH_asu"/>
</dbReference>
<dbReference type="InterPro" id="IPR013783">
    <property type="entry name" value="Ig-like_fold"/>
</dbReference>
<reference evidence="6 7" key="1">
    <citation type="journal article" date="2013" name="Antonie Van Leeuwenhoek">
        <title>Paracoccus zhejiangensis sp. nov., isolated from activated sludge in wastewater-treatment system.</title>
        <authorList>
            <person name="Wu Z.G."/>
            <person name="Zhang D.F."/>
            <person name="Liu Y.L."/>
            <person name="Wang F."/>
            <person name="Jiang X."/>
            <person name="Li C."/>
            <person name="Li S.P."/>
            <person name="Hong Q."/>
            <person name="Li W.J."/>
        </authorList>
    </citation>
    <scope>NUCLEOTIDE SEQUENCE [LARGE SCALE GENOMIC DNA]</scope>
    <source>
        <strain evidence="6 7">J6</strain>
    </source>
</reference>
<gene>
    <name evidence="6" type="primary">peaA</name>
    <name evidence="6" type="ORF">CX676_03775</name>
</gene>
<protein>
    <submittedName>
        <fullName evidence="6">Quinohemoprotein amine dehydrogenase subunit alpha</fullName>
    </submittedName>
</protein>
<dbReference type="NCBIfam" id="TIGR03908">
    <property type="entry name" value="QH_alpha"/>
    <property type="match status" value="1"/>
</dbReference>
<feature type="chain" id="PRO_5014183050" evidence="1">
    <location>
        <begin position="24"/>
        <end position="518"/>
    </location>
</feature>
<dbReference type="SUPFAM" id="SSF81296">
    <property type="entry name" value="E set domains"/>
    <property type="match status" value="2"/>
</dbReference>
<sequence>MHRTSLATLLASAALLTAAPALAQDGEEVLSTVCAACHVQGEDGKYSRIDDSRRTPEGWEMNVVRMMRNYGVPLSDEEFVSVVRHLADTRGLTIEETEGRRYILEQEPNATDQGPDQLMSETCGRCHSYARVALQRRTGDDWKKLINFHLGQYPSLEYQALARDRDWWAIANDQVLKNLTEAYVHGEAPAKSDADLSGEWRIAGRQPGRGAYDGTLTIAKEGDGYTVTQSLTFADGSTEERSGQAYLYGAGEWRASMTAGEQRLREVMALRADGSMEGRWFHTGQSSVGGRIHAVRSDGAAQILSVAPDHVKAGETVEMRIAGVGLSGDPILPAGLTAEVVSSDPAAVVLKVTAAADAAAGRGEIGVGEAKLADAVAVYTALDRVSVEPATTYSRVGGADGPIPKQPATFDAIGWLNGADGKPGTEDDIRVGALTAEWKVEDFDKIAADMKDAQFAGEIDASGVFHPADAGPNPERVMGTNNTGNLAVIATVKDGETTLEGRGHLYATVQRFVDTPIR</sequence>
<dbReference type="AlphaFoldDB" id="A0A2H5EVS0"/>
<evidence type="ECO:0000259" key="2">
    <source>
        <dbReference type="Pfam" id="PF09098"/>
    </source>
</evidence>
<dbReference type="GO" id="GO:0009055">
    <property type="term" value="F:electron transfer activity"/>
    <property type="evidence" value="ECO:0007669"/>
    <property type="project" value="InterPro"/>
</dbReference>
<dbReference type="Gene3D" id="2.40.128.120">
    <property type="entry name" value="Quinohemoprotein amine dehydrogenase alpha subunit, domain 2"/>
    <property type="match status" value="1"/>
</dbReference>
<accession>A0A2H5EVS0</accession>
<dbReference type="Gene3D" id="2.60.40.10">
    <property type="entry name" value="Immunoglobulins"/>
    <property type="match status" value="2"/>
</dbReference>